<dbReference type="Gene3D" id="3.90.245.10">
    <property type="entry name" value="Ribonucleoside hydrolase-like"/>
    <property type="match status" value="1"/>
</dbReference>
<gene>
    <name evidence="4" type="ORF">GCM10023321_39710</name>
</gene>
<evidence type="ECO:0000313" key="5">
    <source>
        <dbReference type="Proteomes" id="UP001428817"/>
    </source>
</evidence>
<dbReference type="InterPro" id="IPR015910">
    <property type="entry name" value="I/U_nuclsd_hydro_CS"/>
</dbReference>
<dbReference type="GO" id="GO:0016787">
    <property type="term" value="F:hydrolase activity"/>
    <property type="evidence" value="ECO:0007669"/>
    <property type="project" value="UniProtKB-KW"/>
</dbReference>
<keyword evidence="2" id="KW-0326">Glycosidase</keyword>
<dbReference type="InterPro" id="IPR023186">
    <property type="entry name" value="IUNH"/>
</dbReference>
<evidence type="ECO:0000259" key="3">
    <source>
        <dbReference type="Pfam" id="PF01156"/>
    </source>
</evidence>
<dbReference type="PANTHER" id="PTHR12304:SF4">
    <property type="entry name" value="URIDINE NUCLEOSIDASE"/>
    <property type="match status" value="1"/>
</dbReference>
<reference evidence="5" key="1">
    <citation type="journal article" date="2019" name="Int. J. Syst. Evol. Microbiol.">
        <title>The Global Catalogue of Microorganisms (GCM) 10K type strain sequencing project: providing services to taxonomists for standard genome sequencing and annotation.</title>
        <authorList>
            <consortium name="The Broad Institute Genomics Platform"/>
            <consortium name="The Broad Institute Genome Sequencing Center for Infectious Disease"/>
            <person name="Wu L."/>
            <person name="Ma J."/>
        </authorList>
    </citation>
    <scope>NUCLEOTIDE SEQUENCE [LARGE SCALE GENOMIC DNA]</scope>
    <source>
        <strain evidence="5">JCM 18303</strain>
    </source>
</reference>
<evidence type="ECO:0000313" key="4">
    <source>
        <dbReference type="EMBL" id="GAA5159117.1"/>
    </source>
</evidence>
<dbReference type="Pfam" id="PF01156">
    <property type="entry name" value="IU_nuc_hydro"/>
    <property type="match status" value="1"/>
</dbReference>
<dbReference type="PROSITE" id="PS01247">
    <property type="entry name" value="IUNH"/>
    <property type="match status" value="1"/>
</dbReference>
<comment type="caution">
    <text evidence="4">The sequence shown here is derived from an EMBL/GenBank/DDBJ whole genome shotgun (WGS) entry which is preliminary data.</text>
</comment>
<keyword evidence="5" id="KW-1185">Reference proteome</keyword>
<protein>
    <submittedName>
        <fullName evidence="4">Nucleoside hydrolase</fullName>
    </submittedName>
</protein>
<accession>A0ABP9Q9I7</accession>
<name>A0ABP9Q9I7_9PSEU</name>
<dbReference type="SUPFAM" id="SSF53590">
    <property type="entry name" value="Nucleoside hydrolase"/>
    <property type="match status" value="1"/>
</dbReference>
<dbReference type="PANTHER" id="PTHR12304">
    <property type="entry name" value="INOSINE-URIDINE PREFERRING NUCLEOSIDE HYDROLASE"/>
    <property type="match status" value="1"/>
</dbReference>
<sequence length="309" mass="31879">MPNPLVIDTDPGIDDAVALLLGLACPEVRVAAATTVFGNVGLATTTANAGRLLAMAGRTDVPVAAGAARPLVFPQAQRAGEVHHEDGLGGRADTLPTPPPVHPDGAVEVLAGVLRAADRPVTLAPIGPLTNIALLLASHPELTPKIGRIVAMGGAISGGNTTPTAEFNVHCDPEAAHRVLAEESVPITLVPLDLTLRCAMPGEWVDRLAAGGPRCATLAAITEYYRARFRARRGVDAVPLHDAVAVLEAACPGTLRTEPMHLAVDCAPAADRGTLRVTNAGGRPVEVAVDADISALHAEILRRLLTIDT</sequence>
<feature type="domain" description="Inosine/uridine-preferring nucleoside hydrolase" evidence="3">
    <location>
        <begin position="5"/>
        <end position="296"/>
    </location>
</feature>
<dbReference type="EMBL" id="BAABJP010000018">
    <property type="protein sequence ID" value="GAA5159117.1"/>
    <property type="molecule type" value="Genomic_DNA"/>
</dbReference>
<dbReference type="InterPro" id="IPR001910">
    <property type="entry name" value="Inosine/uridine_hydrolase_dom"/>
</dbReference>
<keyword evidence="1 4" id="KW-0378">Hydrolase</keyword>
<evidence type="ECO:0000256" key="2">
    <source>
        <dbReference type="ARBA" id="ARBA00023295"/>
    </source>
</evidence>
<dbReference type="InterPro" id="IPR036452">
    <property type="entry name" value="Ribo_hydro-like"/>
</dbReference>
<dbReference type="Proteomes" id="UP001428817">
    <property type="component" value="Unassembled WGS sequence"/>
</dbReference>
<organism evidence="4 5">
    <name type="scientific">Pseudonocardia eucalypti</name>
    <dbReference type="NCBI Taxonomy" id="648755"/>
    <lineage>
        <taxon>Bacteria</taxon>
        <taxon>Bacillati</taxon>
        <taxon>Actinomycetota</taxon>
        <taxon>Actinomycetes</taxon>
        <taxon>Pseudonocardiales</taxon>
        <taxon>Pseudonocardiaceae</taxon>
        <taxon>Pseudonocardia</taxon>
    </lineage>
</organism>
<proteinExistence type="predicted"/>
<evidence type="ECO:0000256" key="1">
    <source>
        <dbReference type="ARBA" id="ARBA00022801"/>
    </source>
</evidence>
<dbReference type="RefSeq" id="WP_185060202.1">
    <property type="nucleotide sequence ID" value="NZ_BAABJP010000018.1"/>
</dbReference>